<dbReference type="STRING" id="1314785.A0A165CFG6"/>
<proteinExistence type="predicted"/>
<reference evidence="3 4" key="1">
    <citation type="journal article" date="2016" name="Mol. Biol. Evol.">
        <title>Comparative Genomics of Early-Diverging Mushroom-Forming Fungi Provides Insights into the Origins of Lignocellulose Decay Capabilities.</title>
        <authorList>
            <person name="Nagy L.G."/>
            <person name="Riley R."/>
            <person name="Tritt A."/>
            <person name="Adam C."/>
            <person name="Daum C."/>
            <person name="Floudas D."/>
            <person name="Sun H."/>
            <person name="Yadav J.S."/>
            <person name="Pangilinan J."/>
            <person name="Larsson K.H."/>
            <person name="Matsuura K."/>
            <person name="Barry K."/>
            <person name="Labutti K."/>
            <person name="Kuo R."/>
            <person name="Ohm R.A."/>
            <person name="Bhattacharya S.S."/>
            <person name="Shirouzu T."/>
            <person name="Yoshinaga Y."/>
            <person name="Martin F.M."/>
            <person name="Grigoriev I.V."/>
            <person name="Hibbett D.S."/>
        </authorList>
    </citation>
    <scope>NUCLEOTIDE SEQUENCE [LARGE SCALE GENOMIC DNA]</scope>
    <source>
        <strain evidence="3 4">93-53</strain>
    </source>
</reference>
<feature type="compositionally biased region" description="Basic and acidic residues" evidence="1">
    <location>
        <begin position="513"/>
        <end position="524"/>
    </location>
</feature>
<feature type="region of interest" description="Disordered" evidence="1">
    <location>
        <begin position="513"/>
        <end position="540"/>
    </location>
</feature>
<dbReference type="GO" id="GO:0007031">
    <property type="term" value="P:peroxisome organization"/>
    <property type="evidence" value="ECO:0007669"/>
    <property type="project" value="UniProtKB-ARBA"/>
</dbReference>
<dbReference type="OrthoDB" id="72441at2759"/>
<accession>A0A165CFG6</accession>
<feature type="region of interest" description="Disordered" evidence="1">
    <location>
        <begin position="1"/>
        <end position="48"/>
    </location>
</feature>
<evidence type="ECO:0000313" key="3">
    <source>
        <dbReference type="EMBL" id="KZT02714.1"/>
    </source>
</evidence>
<feature type="region of interest" description="Disordered" evidence="1">
    <location>
        <begin position="360"/>
        <end position="430"/>
    </location>
</feature>
<gene>
    <name evidence="3" type="ORF">LAESUDRAFT_744906</name>
</gene>
<keyword evidence="4" id="KW-1185">Reference proteome</keyword>
<feature type="domain" description="TECPR1-like DysF" evidence="2">
    <location>
        <begin position="107"/>
        <end position="243"/>
    </location>
</feature>
<dbReference type="Proteomes" id="UP000076871">
    <property type="component" value="Unassembled WGS sequence"/>
</dbReference>
<feature type="compositionally biased region" description="Basic and acidic residues" evidence="1">
    <location>
        <begin position="26"/>
        <end position="39"/>
    </location>
</feature>
<evidence type="ECO:0000259" key="2">
    <source>
        <dbReference type="Pfam" id="PF06398"/>
    </source>
</evidence>
<evidence type="ECO:0000256" key="1">
    <source>
        <dbReference type="SAM" id="MobiDB-lite"/>
    </source>
</evidence>
<dbReference type="AlphaFoldDB" id="A0A165CFG6"/>
<dbReference type="InParanoid" id="A0A165CFG6"/>
<dbReference type="GO" id="GO:0005778">
    <property type="term" value="C:peroxisomal membrane"/>
    <property type="evidence" value="ECO:0007669"/>
    <property type="project" value="UniProtKB-ARBA"/>
</dbReference>
<dbReference type="GeneID" id="63828367"/>
<feature type="region of interest" description="Disordered" evidence="1">
    <location>
        <begin position="253"/>
        <end position="310"/>
    </location>
</feature>
<feature type="compositionally biased region" description="Basic and acidic residues" evidence="1">
    <location>
        <begin position="372"/>
        <end position="405"/>
    </location>
</feature>
<sequence length="540" mass="60325">MAPSSAGRRPSPPSSSSLLRAIRPPKTREDSDVARDARAKLSHSRGLLGSLPLPNFRRARQKHKGQHEVEEEQLRVHDEALHEHDFLPTLGAPSADSALVQLNDELMQEEENADKPVYKWAVLYENQRGIMFFSTPWYSPQSLFPWDPPPYTLPISLPSSSFPAHHQRSSMHVSTLSPSTYPLPDGTWRWVSRAWMIDMRGDGLVQHDGFEYAWSFSNNPDAWRADVGSLSTAGWVRRRRWVRLMVRMHRKGPGALHPDAERAARETQVPGESADAGAVANEEVRLSLEMEHEEEGASRPPSVVESLEDEEEIVDTGLWRGDGEDWIRVRAALRKLRRDGRKLELWEKWLNVELEDKHAGKDEEETLEGFEMDERAQSEEAASDGKTDDGEGTAEAEKDKGKAPDYEGSLIESSPSSPTSPSSPLSPFSMTSSQALAADTGVIPTAAPRALVAAVIREHAGDILRAFVYPDSRARFLELVERAGMRGELEAALGVEDGVRAVDFWSYQHQIETREDLKEDRGGKEDDDENGQEGGQQTCE</sequence>
<dbReference type="RefSeq" id="XP_040760454.1">
    <property type="nucleotide sequence ID" value="XM_040911339.1"/>
</dbReference>
<feature type="compositionally biased region" description="Low complexity" evidence="1">
    <location>
        <begin position="413"/>
        <end position="430"/>
    </location>
</feature>
<organism evidence="3 4">
    <name type="scientific">Laetiporus sulphureus 93-53</name>
    <dbReference type="NCBI Taxonomy" id="1314785"/>
    <lineage>
        <taxon>Eukaryota</taxon>
        <taxon>Fungi</taxon>
        <taxon>Dikarya</taxon>
        <taxon>Basidiomycota</taxon>
        <taxon>Agaricomycotina</taxon>
        <taxon>Agaricomycetes</taxon>
        <taxon>Polyporales</taxon>
        <taxon>Laetiporus</taxon>
    </lineage>
</organism>
<feature type="compositionally biased region" description="Low complexity" evidence="1">
    <location>
        <begin position="1"/>
        <end position="24"/>
    </location>
</feature>
<dbReference type="EMBL" id="KV427650">
    <property type="protein sequence ID" value="KZT02714.1"/>
    <property type="molecule type" value="Genomic_DNA"/>
</dbReference>
<evidence type="ECO:0000313" key="4">
    <source>
        <dbReference type="Proteomes" id="UP000076871"/>
    </source>
</evidence>
<dbReference type="Pfam" id="PF06398">
    <property type="entry name" value="Pex24p"/>
    <property type="match status" value="1"/>
</dbReference>
<name>A0A165CFG6_9APHY</name>
<protein>
    <recommendedName>
        <fullName evidence="2">TECPR1-like DysF domain-containing protein</fullName>
    </recommendedName>
</protein>
<dbReference type="InterPro" id="IPR010482">
    <property type="entry name" value="TECPR1-like_DysF"/>
</dbReference>
<feature type="compositionally biased region" description="Acidic residues" evidence="1">
    <location>
        <begin position="362"/>
        <end position="371"/>
    </location>
</feature>